<feature type="compositionally biased region" description="Polar residues" evidence="9">
    <location>
        <begin position="672"/>
        <end position="687"/>
    </location>
</feature>
<evidence type="ECO:0000256" key="3">
    <source>
        <dbReference type="ARBA" id="ARBA00009085"/>
    </source>
</evidence>
<evidence type="ECO:0000256" key="5">
    <source>
        <dbReference type="ARBA" id="ARBA00022786"/>
    </source>
</evidence>
<dbReference type="InterPro" id="IPR050164">
    <property type="entry name" value="Peptidase_C19"/>
</dbReference>
<dbReference type="InterPro" id="IPR001394">
    <property type="entry name" value="Peptidase_C19_UCH"/>
</dbReference>
<sequence length="946" mass="105335">MPASTADPISSTLKRSFGNHSKLLEEGLESALTKRSLVPVPFDPPSRISTNSPLKHYIILNSESGLSTCKANGTQEDSASPVSIPKPKVTFYKREDVKVGYQGPFSPGAGMMNVGNTCYLNSTLQALFHTPSLINYLTDGHHRCNNGGSGGYSIHSCTICALSLTLKDTHRTNIVRPSRVYEKLKTICKHLVHGRQEDAHEFLRYLIESLQKSFLISAKAKNLDSASKETTPFNQIFGGYMRQDVTCVRCKYVSTTFQHFMDLLLDIRSASNIEEALAHYFRSEKLGGMDGSNMYKCEKCKVKVPAHKASFIERPPVVLCIQLKRFALTGGKISKPVQLSRRLEVSRFVRGGMAKGNKLEYRLVSMITHVGPSPNCGHYTAIGEASNGQFYQFDDSHVRPVPVSQALNTASYVVMYEMTQATHCHWTKQPQTNQILQPPPPSTTLVSINKQMRDDAKNHFNNSSHVNHAKNSGTINGMHKPPLPSPISSLPKKLVPYDELDSSSTEDEDKSNATNNHSHREVTKSQNGLNENNQPHLSNGDASKNGCNNGKRVYSNSSGFLPMSIALKHQQISSDEKRVSASGTWTVVDMDHHNPSIHSDNSSSSGGQWRIHNLQNKRSDSDTEAASRGPIWNVKQTSTNSDSEVGSPKKVKKMITVKEAISKISRLFPQKNKSVSSVLNGNDTRGGSSEGHHKNDNTSPSSSRNTNSNNSHASQISTSENEGGGMDHDEERGSSLNRKESHEDDIRKKKRKKSFSNGFDESPSKKYINSSDSRWSSSSNNGGGHSNGNGGNSNVVDELIRQSSLSDKVTSWNGSKSSTFSSSFNYNRSRSDSRDRYDEEMDRGRTKKIKRRHSDTLPYHSSSSNGMNPFQAAQQNGFHHSNSYHHSHHHRNSSSYKDYNNRHHRRPYHHRNSLRNSHGGSFNEENFRKGGGSSYRQNDYHHRSRR</sequence>
<organism evidence="11">
    <name type="scientific">Lepeophtheirus salmonis</name>
    <name type="common">Salmon louse</name>
    <name type="synonym">Caligus salmonis</name>
    <dbReference type="NCBI Taxonomy" id="72036"/>
    <lineage>
        <taxon>Eukaryota</taxon>
        <taxon>Metazoa</taxon>
        <taxon>Ecdysozoa</taxon>
        <taxon>Arthropoda</taxon>
        <taxon>Crustacea</taxon>
        <taxon>Multicrustacea</taxon>
        <taxon>Hexanauplia</taxon>
        <taxon>Copepoda</taxon>
        <taxon>Siphonostomatoida</taxon>
        <taxon>Caligidae</taxon>
        <taxon>Lepeophtheirus</taxon>
    </lineage>
</organism>
<feature type="compositionally biased region" description="Low complexity" evidence="9">
    <location>
        <begin position="697"/>
        <end position="711"/>
    </location>
</feature>
<dbReference type="GO" id="GO:0004843">
    <property type="term" value="F:cysteine-type deubiquitinase activity"/>
    <property type="evidence" value="ECO:0007669"/>
    <property type="project" value="UniProtKB-UniRule"/>
</dbReference>
<feature type="compositionally biased region" description="Basic residues" evidence="9">
    <location>
        <begin position="902"/>
        <end position="913"/>
    </location>
</feature>
<evidence type="ECO:0000256" key="1">
    <source>
        <dbReference type="ARBA" id="ARBA00000707"/>
    </source>
</evidence>
<dbReference type="EMBL" id="HACA01000956">
    <property type="protein sequence ID" value="CDW18317.1"/>
    <property type="molecule type" value="Transcribed_RNA"/>
</dbReference>
<dbReference type="InterPro" id="IPR028889">
    <property type="entry name" value="USP"/>
</dbReference>
<feature type="compositionally biased region" description="Polar residues" evidence="9">
    <location>
        <begin position="524"/>
        <end position="550"/>
    </location>
</feature>
<feature type="compositionally biased region" description="Acidic residues" evidence="9">
    <location>
        <begin position="498"/>
        <end position="509"/>
    </location>
</feature>
<feature type="compositionally biased region" description="Polar residues" evidence="9">
    <location>
        <begin position="459"/>
        <end position="475"/>
    </location>
</feature>
<evidence type="ECO:0000259" key="10">
    <source>
        <dbReference type="PROSITE" id="PS50235"/>
    </source>
</evidence>
<dbReference type="Pfam" id="PF00443">
    <property type="entry name" value="UCH"/>
    <property type="match status" value="1"/>
</dbReference>
<feature type="compositionally biased region" description="Polar residues" evidence="9">
    <location>
        <begin position="712"/>
        <end position="721"/>
    </location>
</feature>
<evidence type="ECO:0000256" key="2">
    <source>
        <dbReference type="ARBA" id="ARBA00004604"/>
    </source>
</evidence>
<feature type="compositionally biased region" description="Polar residues" evidence="9">
    <location>
        <begin position="859"/>
        <end position="878"/>
    </location>
</feature>
<feature type="compositionally biased region" description="Polar residues" evidence="9">
    <location>
        <begin position="801"/>
        <end position="814"/>
    </location>
</feature>
<dbReference type="InterPro" id="IPR038765">
    <property type="entry name" value="Papain-like_cys_pep_sf"/>
</dbReference>
<dbReference type="PANTHER" id="PTHR24006">
    <property type="entry name" value="UBIQUITIN CARBOXYL-TERMINAL HYDROLASE"/>
    <property type="match status" value="1"/>
</dbReference>
<evidence type="ECO:0000256" key="7">
    <source>
        <dbReference type="ARBA" id="ARBA00022807"/>
    </source>
</evidence>
<dbReference type="GO" id="GO:0005730">
    <property type="term" value="C:nucleolus"/>
    <property type="evidence" value="ECO:0007669"/>
    <property type="project" value="UniProtKB-SubCell"/>
</dbReference>
<keyword evidence="5 8" id="KW-0833">Ubl conjugation pathway</keyword>
<feature type="compositionally biased region" description="Polar residues" evidence="9">
    <location>
        <begin position="634"/>
        <end position="644"/>
    </location>
</feature>
<feature type="domain" description="USP" evidence="10">
    <location>
        <begin position="109"/>
        <end position="419"/>
    </location>
</feature>
<comment type="catalytic activity">
    <reaction evidence="1 8">
        <text>Thiol-dependent hydrolysis of ester, thioester, amide, peptide and isopeptide bonds formed by the C-terminal Gly of ubiquitin (a 76-residue protein attached to proteins as an intracellular targeting signal).</text>
        <dbReference type="EC" id="3.4.19.12"/>
    </reaction>
</comment>
<evidence type="ECO:0000256" key="6">
    <source>
        <dbReference type="ARBA" id="ARBA00022801"/>
    </source>
</evidence>
<dbReference type="PROSITE" id="PS50235">
    <property type="entry name" value="USP_3"/>
    <property type="match status" value="1"/>
</dbReference>
<name>A0A0K2SY69_LEPSM</name>
<dbReference type="Gene3D" id="3.90.70.10">
    <property type="entry name" value="Cysteine proteinases"/>
    <property type="match status" value="1"/>
</dbReference>
<dbReference type="PROSITE" id="PS00973">
    <property type="entry name" value="USP_2"/>
    <property type="match status" value="1"/>
</dbReference>
<dbReference type="GO" id="GO:0016579">
    <property type="term" value="P:protein deubiquitination"/>
    <property type="evidence" value="ECO:0007669"/>
    <property type="project" value="InterPro"/>
</dbReference>
<feature type="compositionally biased region" description="Basic and acidic residues" evidence="9">
    <location>
        <begin position="725"/>
        <end position="747"/>
    </location>
</feature>
<dbReference type="GO" id="GO:0042981">
    <property type="term" value="P:regulation of apoptotic process"/>
    <property type="evidence" value="ECO:0007669"/>
    <property type="project" value="TreeGrafter"/>
</dbReference>
<feature type="compositionally biased region" description="Low complexity" evidence="9">
    <location>
        <begin position="769"/>
        <end position="780"/>
    </location>
</feature>
<comment type="subcellular location">
    <subcellularLocation>
        <location evidence="2">Nucleus</location>
        <location evidence="2">Nucleolus</location>
    </subcellularLocation>
</comment>
<keyword evidence="4 8" id="KW-0645">Protease</keyword>
<feature type="region of interest" description="Disordered" evidence="9">
    <location>
        <begin position="672"/>
        <end position="946"/>
    </location>
</feature>
<dbReference type="SUPFAM" id="SSF54001">
    <property type="entry name" value="Cysteine proteinases"/>
    <property type="match status" value="1"/>
</dbReference>
<reference evidence="11" key="1">
    <citation type="submission" date="2014-05" db="EMBL/GenBank/DDBJ databases">
        <authorList>
            <person name="Chronopoulou M."/>
        </authorList>
    </citation>
    <scope>NUCLEOTIDE SEQUENCE</scope>
    <source>
        <tissue evidence="11">Whole organism</tissue>
    </source>
</reference>
<evidence type="ECO:0000256" key="9">
    <source>
        <dbReference type="SAM" id="MobiDB-lite"/>
    </source>
</evidence>
<comment type="similarity">
    <text evidence="3 8">Belongs to the peptidase C19 family.</text>
</comment>
<proteinExistence type="inferred from homology"/>
<keyword evidence="6 8" id="KW-0378">Hydrolase</keyword>
<evidence type="ECO:0000313" key="11">
    <source>
        <dbReference type="EMBL" id="CDW18317.1"/>
    </source>
</evidence>
<dbReference type="GO" id="GO:0005829">
    <property type="term" value="C:cytosol"/>
    <property type="evidence" value="ECO:0007669"/>
    <property type="project" value="TreeGrafter"/>
</dbReference>
<dbReference type="EC" id="3.4.19.12" evidence="8"/>
<feature type="compositionally biased region" description="Gly residues" evidence="9">
    <location>
        <begin position="781"/>
        <end position="791"/>
    </location>
</feature>
<feature type="region of interest" description="Disordered" evidence="9">
    <location>
        <begin position="616"/>
        <end position="650"/>
    </location>
</feature>
<keyword evidence="7 8" id="KW-0788">Thiol protease</keyword>
<dbReference type="AlphaFoldDB" id="A0A0K2SY69"/>
<accession>A0A0K2SY69</accession>
<protein>
    <recommendedName>
        <fullName evidence="8">Ubiquitin carboxyl-terminal hydrolase</fullName>
        <ecNumber evidence="8">3.4.19.12</ecNumber>
    </recommendedName>
</protein>
<feature type="compositionally biased region" description="Low complexity" evidence="9">
    <location>
        <begin position="815"/>
        <end position="828"/>
    </location>
</feature>
<evidence type="ECO:0000256" key="8">
    <source>
        <dbReference type="RuleBase" id="RU366025"/>
    </source>
</evidence>
<dbReference type="PROSITE" id="PS00972">
    <property type="entry name" value="USP_1"/>
    <property type="match status" value="1"/>
</dbReference>
<dbReference type="InterPro" id="IPR018200">
    <property type="entry name" value="USP_CS"/>
</dbReference>
<dbReference type="OrthoDB" id="420187at2759"/>
<feature type="region of interest" description="Disordered" evidence="9">
    <location>
        <begin position="457"/>
        <end position="550"/>
    </location>
</feature>
<dbReference type="GO" id="GO:0006508">
    <property type="term" value="P:proteolysis"/>
    <property type="evidence" value="ECO:0007669"/>
    <property type="project" value="UniProtKB-KW"/>
</dbReference>
<evidence type="ECO:0000256" key="4">
    <source>
        <dbReference type="ARBA" id="ARBA00022670"/>
    </source>
</evidence>
<feature type="compositionally biased region" description="Basic residues" evidence="9">
    <location>
        <begin position="882"/>
        <end position="892"/>
    </location>
</feature>
<dbReference type="PANTHER" id="PTHR24006:SF758">
    <property type="entry name" value="UBIQUITIN CARBOXYL-TERMINAL HYDROLASE 36"/>
    <property type="match status" value="1"/>
</dbReference>
<feature type="compositionally biased region" description="Polar residues" evidence="9">
    <location>
        <begin position="914"/>
        <end position="924"/>
    </location>
</feature>